<evidence type="ECO:0000313" key="12">
    <source>
        <dbReference type="EMBL" id="CAA7019187.1"/>
    </source>
</evidence>
<keyword evidence="6" id="KW-0914">Notch signaling pathway</keyword>
<keyword evidence="9" id="KW-0325">Glycoprotein</keyword>
<keyword evidence="5" id="KW-0732">Signal</keyword>
<evidence type="ECO:0000256" key="7">
    <source>
        <dbReference type="ARBA" id="ARBA00022989"/>
    </source>
</evidence>
<evidence type="ECO:0000256" key="4">
    <source>
        <dbReference type="ARBA" id="ARBA00022692"/>
    </source>
</evidence>
<proteinExistence type="inferred from homology"/>
<dbReference type="FunFam" id="3.40.630.10:FF:000075">
    <property type="entry name" value="Nicastrin"/>
    <property type="match status" value="1"/>
</dbReference>
<gene>
    <name evidence="12" type="ORF">MERR_LOCUS6422</name>
</gene>
<accession>A0A6D2HX61</accession>
<dbReference type="AlphaFoldDB" id="A0A6D2HX61"/>
<dbReference type="InterPro" id="IPR041084">
    <property type="entry name" value="Ncstrn_small"/>
</dbReference>
<dbReference type="Pfam" id="PF05450">
    <property type="entry name" value="Nicastrin"/>
    <property type="match status" value="1"/>
</dbReference>
<dbReference type="GO" id="GO:0007219">
    <property type="term" value="P:Notch signaling pathway"/>
    <property type="evidence" value="ECO:0007669"/>
    <property type="project" value="UniProtKB-KW"/>
</dbReference>
<dbReference type="PANTHER" id="PTHR21092">
    <property type="entry name" value="NICASTRIN"/>
    <property type="match status" value="1"/>
</dbReference>
<organism evidence="12 13">
    <name type="scientific">Microthlaspi erraticum</name>
    <dbReference type="NCBI Taxonomy" id="1685480"/>
    <lineage>
        <taxon>Eukaryota</taxon>
        <taxon>Viridiplantae</taxon>
        <taxon>Streptophyta</taxon>
        <taxon>Embryophyta</taxon>
        <taxon>Tracheophyta</taxon>
        <taxon>Spermatophyta</taxon>
        <taxon>Magnoliopsida</taxon>
        <taxon>eudicotyledons</taxon>
        <taxon>Gunneridae</taxon>
        <taxon>Pentapetalae</taxon>
        <taxon>rosids</taxon>
        <taxon>malvids</taxon>
        <taxon>Brassicales</taxon>
        <taxon>Brassicaceae</taxon>
        <taxon>Coluteocarpeae</taxon>
        <taxon>Microthlaspi</taxon>
    </lineage>
</organism>
<feature type="transmembrane region" description="Helical" evidence="10">
    <location>
        <begin position="670"/>
        <end position="692"/>
    </location>
</feature>
<feature type="domain" description="Nicastrin small lobe" evidence="11">
    <location>
        <begin position="75"/>
        <end position="232"/>
    </location>
</feature>
<protein>
    <recommendedName>
        <fullName evidence="3">Nicastrin</fullName>
    </recommendedName>
</protein>
<evidence type="ECO:0000256" key="8">
    <source>
        <dbReference type="ARBA" id="ARBA00023136"/>
    </source>
</evidence>
<keyword evidence="13" id="KW-1185">Reference proteome</keyword>
<name>A0A6D2HX61_9BRAS</name>
<dbReference type="GO" id="GO:0016485">
    <property type="term" value="P:protein processing"/>
    <property type="evidence" value="ECO:0007669"/>
    <property type="project" value="InterPro"/>
</dbReference>
<dbReference type="GO" id="GO:0005886">
    <property type="term" value="C:plasma membrane"/>
    <property type="evidence" value="ECO:0007669"/>
    <property type="project" value="UniProtKB-ARBA"/>
</dbReference>
<comment type="subcellular location">
    <subcellularLocation>
        <location evidence="1">Membrane</location>
        <topology evidence="1">Single-pass type I membrane protein</topology>
    </subcellularLocation>
</comment>
<evidence type="ECO:0000256" key="1">
    <source>
        <dbReference type="ARBA" id="ARBA00004479"/>
    </source>
</evidence>
<keyword evidence="8 10" id="KW-0472">Membrane</keyword>
<evidence type="ECO:0000259" key="11">
    <source>
        <dbReference type="Pfam" id="PF18266"/>
    </source>
</evidence>
<dbReference type="InterPro" id="IPR008710">
    <property type="entry name" value="Nicastrin"/>
</dbReference>
<dbReference type="EMBL" id="CACVBM020000444">
    <property type="protein sequence ID" value="CAA7019187.1"/>
    <property type="molecule type" value="Genomic_DNA"/>
</dbReference>
<dbReference type="SUPFAM" id="SSF53187">
    <property type="entry name" value="Zn-dependent exopeptidases"/>
    <property type="match status" value="1"/>
</dbReference>
<dbReference type="Gene3D" id="3.40.630.10">
    <property type="entry name" value="Zn peptidases"/>
    <property type="match status" value="1"/>
</dbReference>
<evidence type="ECO:0000313" key="13">
    <source>
        <dbReference type="Proteomes" id="UP000467841"/>
    </source>
</evidence>
<comment type="caution">
    <text evidence="12">The sequence shown here is derived from an EMBL/GenBank/DDBJ whole genome shotgun (WGS) entry which is preliminary data.</text>
</comment>
<evidence type="ECO:0000256" key="9">
    <source>
        <dbReference type="ARBA" id="ARBA00023180"/>
    </source>
</evidence>
<evidence type="ECO:0000256" key="6">
    <source>
        <dbReference type="ARBA" id="ARBA00022976"/>
    </source>
</evidence>
<comment type="similarity">
    <text evidence="2">Belongs to the nicastrin family.</text>
</comment>
<keyword evidence="4 10" id="KW-0812">Transmembrane</keyword>
<evidence type="ECO:0000256" key="5">
    <source>
        <dbReference type="ARBA" id="ARBA00022729"/>
    </source>
</evidence>
<dbReference type="PANTHER" id="PTHR21092:SF0">
    <property type="entry name" value="NICASTRIN"/>
    <property type="match status" value="1"/>
</dbReference>
<keyword evidence="7 10" id="KW-1133">Transmembrane helix</keyword>
<reference evidence="12" key="1">
    <citation type="submission" date="2020-01" db="EMBL/GenBank/DDBJ databases">
        <authorList>
            <person name="Mishra B."/>
        </authorList>
    </citation>
    <scope>NUCLEOTIDE SEQUENCE [LARGE SCALE GENOMIC DNA]</scope>
</reference>
<sequence>MSGCIRSDGFHVASADFNSLTAAMAVGLPRLVAIALTLHLLSVLPLPISLAGEITSIESVPDLQKLMYVAVDGYPCVRLLNLSGEIGCSNPGLNKVVAPIIKLKDVKDLVEPHTILVTADEMEDFFTRVSNDLSFASNIGGVLVESGSSFQQKLKGLSPDKTFPQAQFSPYENVDYKWNPAASSIMWKAYDFPVYLLSESGISAVHEFLSKKKMKHKTLTSDVAEFNMVMETTKAGTHNSEACLQEGTCIPLGGYSVWSSLPPINVSSSNNRKPIVLTVASMDSASFFRDKSFGADSPISGLVALLGAVDALSRVDGFSNLKKQLVFLVLTGETWGYLGSRRFLHELDLHSDAVAGLSDTPIETVLEIGSVGKGFRGGMNTFFAHKTRASSVTNMTLDALKIAQDSLASKNIKILSANSTNPGIPPSSLMAFMKKNPQTSAVVLEDFDTKFVNKFYHSHLDDLSNINSSSVVAAASIVARTLYILASDSKDKNNSALGSIHVNASFVEELLACLLSCEPGLSCDLVKDYISPTNTCPGNYAGVIIGEPSSKPYLGYIGDVSRFLWNFLADKTSVQKGNTTSVCAKGVCSKADEVCIKAESNKEGTCVVSTTRYVPAYSTRLKYVDGAWTILPQNTSDSMGMVDPVWTESNWDTIKVQVYTVQHSVYDNSVLVAGLSVTTLAYIGILVARSFISKALKQD</sequence>
<dbReference type="Pfam" id="PF18266">
    <property type="entry name" value="Ncstrn_small"/>
    <property type="match status" value="1"/>
</dbReference>
<dbReference type="CDD" id="cd03881">
    <property type="entry name" value="M28_Nicastrin"/>
    <property type="match status" value="1"/>
</dbReference>
<evidence type="ECO:0000256" key="10">
    <source>
        <dbReference type="SAM" id="Phobius"/>
    </source>
</evidence>
<evidence type="ECO:0000256" key="2">
    <source>
        <dbReference type="ARBA" id="ARBA00007717"/>
    </source>
</evidence>
<dbReference type="OrthoDB" id="10265862at2759"/>
<dbReference type="Proteomes" id="UP000467841">
    <property type="component" value="Unassembled WGS sequence"/>
</dbReference>
<evidence type="ECO:0000256" key="3">
    <source>
        <dbReference type="ARBA" id="ARBA00015303"/>
    </source>
</evidence>